<dbReference type="Proteomes" id="UP000486351">
    <property type="component" value="Unassembled WGS sequence"/>
</dbReference>
<dbReference type="EMBL" id="QXFY01001242">
    <property type="protein sequence ID" value="KAE9323605.1"/>
    <property type="molecule type" value="Genomic_DNA"/>
</dbReference>
<comment type="caution">
    <text evidence="1">The sequence shown here is derived from an EMBL/GenBank/DDBJ whole genome shotgun (WGS) entry which is preliminary data.</text>
</comment>
<organism evidence="1 2">
    <name type="scientific">Phytophthora fragariae</name>
    <dbReference type="NCBI Taxonomy" id="53985"/>
    <lineage>
        <taxon>Eukaryota</taxon>
        <taxon>Sar</taxon>
        <taxon>Stramenopiles</taxon>
        <taxon>Oomycota</taxon>
        <taxon>Peronosporomycetes</taxon>
        <taxon>Peronosporales</taxon>
        <taxon>Peronosporaceae</taxon>
        <taxon>Phytophthora</taxon>
    </lineage>
</organism>
<evidence type="ECO:0000313" key="1">
    <source>
        <dbReference type="EMBL" id="KAE9323605.1"/>
    </source>
</evidence>
<protein>
    <submittedName>
        <fullName evidence="1">Uncharacterized protein</fullName>
    </submittedName>
</protein>
<accession>A0A6G0R9H6</accession>
<sequence length="158" mass="17696">MLVTGMLAPIACVFRSPSAFGLGACRMLTARSRVRPKCCSSLRSSCIRWSRCRGLPGQLTGSRRCWLWMATSLGAIAGWTCRLPTRTTPRLRPVIPRLRCLCRRVSTSSKLLQLSKSTLRWILVTSRLSGFKTTRIITGLVLLLKPKRKTTRFCPKAT</sequence>
<reference evidence="1 2" key="1">
    <citation type="submission" date="2018-09" db="EMBL/GenBank/DDBJ databases">
        <title>Genomic investigation of the strawberry pathogen Phytophthora fragariae indicates pathogenicity is determined by transcriptional variation in three key races.</title>
        <authorList>
            <person name="Adams T.M."/>
            <person name="Armitage A.D."/>
            <person name="Sobczyk M.K."/>
            <person name="Bates H.J."/>
            <person name="Dunwell J.M."/>
            <person name="Nellist C.F."/>
            <person name="Harrison R.J."/>
        </authorList>
    </citation>
    <scope>NUCLEOTIDE SEQUENCE [LARGE SCALE GENOMIC DNA]</scope>
    <source>
        <strain evidence="1 2">NOV-77</strain>
    </source>
</reference>
<dbReference type="AlphaFoldDB" id="A0A6G0R9H6"/>
<name>A0A6G0R9H6_9STRA</name>
<evidence type="ECO:0000313" key="2">
    <source>
        <dbReference type="Proteomes" id="UP000486351"/>
    </source>
</evidence>
<gene>
    <name evidence="1" type="ORF">PF008_g17311</name>
</gene>
<proteinExistence type="predicted"/>